<gene>
    <name evidence="1" type="ORF">NFI88_09950</name>
</gene>
<evidence type="ECO:0000313" key="2">
    <source>
        <dbReference type="Proteomes" id="UP001524547"/>
    </source>
</evidence>
<evidence type="ECO:0000313" key="1">
    <source>
        <dbReference type="EMBL" id="MCQ8241160.1"/>
    </source>
</evidence>
<keyword evidence="2" id="KW-1185">Reference proteome</keyword>
<accession>A0ABT1VY70</accession>
<proteinExistence type="predicted"/>
<dbReference type="RefSeq" id="WP_422919898.1">
    <property type="nucleotide sequence ID" value="NZ_JAMZEJ010000005.1"/>
</dbReference>
<reference evidence="1 2" key="1">
    <citation type="submission" date="2022-06" db="EMBL/GenBank/DDBJ databases">
        <title>Rhizosaccharibacter gen. nov. sp. nov. KSS12, endophytic bacteria isolated from sugarcane.</title>
        <authorList>
            <person name="Pitiwittayakul N."/>
        </authorList>
    </citation>
    <scope>NUCLEOTIDE SEQUENCE [LARGE SCALE GENOMIC DNA]</scope>
    <source>
        <strain evidence="1 2">KSS12</strain>
    </source>
</reference>
<dbReference type="EMBL" id="JAMZEJ010000005">
    <property type="protein sequence ID" value="MCQ8241160.1"/>
    <property type="molecule type" value="Genomic_DNA"/>
</dbReference>
<organism evidence="1 2">
    <name type="scientific">Rhizosaccharibacter radicis</name>
    <dbReference type="NCBI Taxonomy" id="2782605"/>
    <lineage>
        <taxon>Bacteria</taxon>
        <taxon>Pseudomonadati</taxon>
        <taxon>Pseudomonadota</taxon>
        <taxon>Alphaproteobacteria</taxon>
        <taxon>Acetobacterales</taxon>
        <taxon>Acetobacteraceae</taxon>
        <taxon>Rhizosaccharibacter</taxon>
    </lineage>
</organism>
<sequence>MTPPDRPRSTPAAIHVRGLSQELRHASDNKILQVTRMVDMLPERGPADLLLEPVRARLAMLRPVRPMTRLRLLLTPADPVLVPAKSWHPDALTLPRSIIAPLVSLIAPTPEDVRGLNGQVPGDVSDGAALTRLGAPLWADTARRLTERDLPAAWSSREWQAQHGLTVTVLAPLLRALRLLLEQAVTLRQMPTLSDAPLEASLAEVLAAGSAAGPLGWGVMLAMVLGTCRAELVMPIMQRFMRDQRLAGPYAAGLEKAAKEMLDRIEDRIDAILPEAPLDAALASERIALAEKVGGFNRLDQRPPEEQRRTSRLRLKLIETNHALFERSLRARLLPPVGTAVMPATGDPGARDETVHTLEAEAQHLRGLAIAAKRLGDGERYERLLQEAAARYAAPPRAESLPLVDRMRLVELFAGPEAAWAMRPPAP</sequence>
<name>A0ABT1VY70_9PROT</name>
<dbReference type="Proteomes" id="UP001524547">
    <property type="component" value="Unassembled WGS sequence"/>
</dbReference>
<comment type="caution">
    <text evidence="1">The sequence shown here is derived from an EMBL/GenBank/DDBJ whole genome shotgun (WGS) entry which is preliminary data.</text>
</comment>
<protein>
    <submittedName>
        <fullName evidence="1">Uncharacterized protein</fullName>
    </submittedName>
</protein>